<feature type="active site" description="Proton donor/acceptor" evidence="1">
    <location>
        <position position="92"/>
    </location>
</feature>
<dbReference type="Pfam" id="PF00300">
    <property type="entry name" value="His_Phos_1"/>
    <property type="match status" value="1"/>
</dbReference>
<reference evidence="3 4" key="1">
    <citation type="submission" date="2020-08" db="EMBL/GenBank/DDBJ databases">
        <title>Genomic Encyclopedia of Type Strains, Phase IV (KMG-IV): sequencing the most valuable type-strain genomes for metagenomic binning, comparative biology and taxonomic classification.</title>
        <authorList>
            <person name="Goeker M."/>
        </authorList>
    </citation>
    <scope>NUCLEOTIDE SEQUENCE [LARGE SCALE GENOMIC DNA]</scope>
    <source>
        <strain evidence="3 4">DSM 25620</strain>
    </source>
</reference>
<accession>A0A7W8ENJ5</accession>
<dbReference type="PANTHER" id="PTHR48100:SF44">
    <property type="entry name" value="PHOSPHATASE C1620.13-RELATED"/>
    <property type="match status" value="1"/>
</dbReference>
<evidence type="ECO:0000256" key="1">
    <source>
        <dbReference type="PIRSR" id="PIRSR613078-1"/>
    </source>
</evidence>
<keyword evidence="3" id="KW-0413">Isomerase</keyword>
<comment type="caution">
    <text evidence="3">The sequence shown here is derived from an EMBL/GenBank/DDBJ whole genome shotgun (WGS) entry which is preliminary data.</text>
</comment>
<dbReference type="CDD" id="cd07067">
    <property type="entry name" value="HP_PGM_like"/>
    <property type="match status" value="1"/>
</dbReference>
<dbReference type="GO" id="GO:0004619">
    <property type="term" value="F:phosphoglycerate mutase activity"/>
    <property type="evidence" value="ECO:0007669"/>
    <property type="project" value="UniProtKB-EC"/>
</dbReference>
<dbReference type="SUPFAM" id="SSF53254">
    <property type="entry name" value="Phosphoglycerate mutase-like"/>
    <property type="match status" value="1"/>
</dbReference>
<feature type="binding site" evidence="2">
    <location>
        <begin position="11"/>
        <end position="18"/>
    </location>
    <ligand>
        <name>substrate</name>
    </ligand>
</feature>
<organism evidence="3 4">
    <name type="scientific">Pseudochrobactrum saccharolyticum</name>
    <dbReference type="NCBI Taxonomy" id="354352"/>
    <lineage>
        <taxon>Bacteria</taxon>
        <taxon>Pseudomonadati</taxon>
        <taxon>Pseudomonadota</taxon>
        <taxon>Alphaproteobacteria</taxon>
        <taxon>Hyphomicrobiales</taxon>
        <taxon>Brucellaceae</taxon>
        <taxon>Pseudochrobactrum</taxon>
    </lineage>
</organism>
<keyword evidence="4" id="KW-1185">Reference proteome</keyword>
<dbReference type="AlphaFoldDB" id="A0A7W8ENJ5"/>
<evidence type="ECO:0000313" key="4">
    <source>
        <dbReference type="Proteomes" id="UP000531231"/>
    </source>
</evidence>
<proteinExistence type="predicted"/>
<feature type="active site" description="Tele-phosphohistidine intermediate" evidence="1">
    <location>
        <position position="12"/>
    </location>
</feature>
<dbReference type="GO" id="GO:0016791">
    <property type="term" value="F:phosphatase activity"/>
    <property type="evidence" value="ECO:0007669"/>
    <property type="project" value="TreeGrafter"/>
</dbReference>
<dbReference type="InterPro" id="IPR029033">
    <property type="entry name" value="His_PPase_superfam"/>
</dbReference>
<sequence length="218" mass="24284">MQELPDLIVIRHGETQWNVAGRLQGRKDTPLTNNGVRQAKAVGVRLADTIASHQGLKFWSSPLPRALQTASILAGIWTVPFEKFTQAPLLMERSFGVWEGQTSDEIKRDLSDQYRAQQTDPWNYTMPEGESRNDLKQRIQTWLATLEKQTTHVVVTHSGCLRALRGIYTKASSEVMLAYSEPQTASFLLSSGRETMLEIPAGILRAMGCEGAGTTVRL</sequence>
<dbReference type="InterPro" id="IPR013078">
    <property type="entry name" value="His_Pase_superF_clade-1"/>
</dbReference>
<dbReference type="PROSITE" id="PS00175">
    <property type="entry name" value="PG_MUTASE"/>
    <property type="match status" value="1"/>
</dbReference>
<dbReference type="Proteomes" id="UP000531231">
    <property type="component" value="Unassembled WGS sequence"/>
</dbReference>
<protein>
    <submittedName>
        <fullName evidence="3">Putative phosphoglycerate mutase</fullName>
        <ecNumber evidence="3">5.4.2.12</ecNumber>
    </submittedName>
</protein>
<evidence type="ECO:0000313" key="3">
    <source>
        <dbReference type="EMBL" id="MBB5091545.1"/>
    </source>
</evidence>
<dbReference type="InterPro" id="IPR050275">
    <property type="entry name" value="PGM_Phosphatase"/>
</dbReference>
<dbReference type="InterPro" id="IPR001345">
    <property type="entry name" value="PG/BPGM_mutase_AS"/>
</dbReference>
<dbReference type="PANTHER" id="PTHR48100">
    <property type="entry name" value="BROAD-SPECIFICITY PHOSPHATASE YOR283W-RELATED"/>
    <property type="match status" value="1"/>
</dbReference>
<dbReference type="GO" id="GO:0005829">
    <property type="term" value="C:cytosol"/>
    <property type="evidence" value="ECO:0007669"/>
    <property type="project" value="TreeGrafter"/>
</dbReference>
<dbReference type="SMART" id="SM00855">
    <property type="entry name" value="PGAM"/>
    <property type="match status" value="1"/>
</dbReference>
<feature type="binding site" evidence="2">
    <location>
        <position position="65"/>
    </location>
    <ligand>
        <name>substrate</name>
    </ligand>
</feature>
<gene>
    <name evidence="3" type="ORF">HNQ68_002086</name>
</gene>
<name>A0A7W8ENJ5_9HYPH</name>
<dbReference type="EC" id="5.4.2.12" evidence="3"/>
<dbReference type="RefSeq" id="WP_210307626.1">
    <property type="nucleotide sequence ID" value="NZ_JACHIL010000003.1"/>
</dbReference>
<evidence type="ECO:0000256" key="2">
    <source>
        <dbReference type="PIRSR" id="PIRSR613078-2"/>
    </source>
</evidence>
<dbReference type="EMBL" id="JACHIL010000003">
    <property type="protein sequence ID" value="MBB5091545.1"/>
    <property type="molecule type" value="Genomic_DNA"/>
</dbReference>
<dbReference type="Gene3D" id="3.40.50.1240">
    <property type="entry name" value="Phosphoglycerate mutase-like"/>
    <property type="match status" value="1"/>
</dbReference>